<sequence length="148" mass="17045">MMILDGYLFNQLTSQLPIFYNSCVVYSSRIMKPAFRTLLQATFDSTAKHCSTKHHRANFLPWPVISPDLSSNEQYLQNLSCGKVGRGLPSRITDNMRTWLDMAGYGVFKQLLIISNNMPHSAIVYVSALWDHIFYVQTCDFAHFSFFF</sequence>
<comment type="caution">
    <text evidence="1">The sequence shown here is derived from an EMBL/GenBank/DDBJ whole genome shotgun (WGS) entry which is preliminary data.</text>
</comment>
<reference evidence="1 2" key="1">
    <citation type="submission" date="2021-06" db="EMBL/GenBank/DDBJ databases">
        <title>Caerostris extrusa draft genome.</title>
        <authorList>
            <person name="Kono N."/>
            <person name="Arakawa K."/>
        </authorList>
    </citation>
    <scope>NUCLEOTIDE SEQUENCE [LARGE SCALE GENOMIC DNA]</scope>
</reference>
<name>A0AAV4XR12_CAEEX</name>
<dbReference type="AlphaFoldDB" id="A0AAV4XR12"/>
<gene>
    <name evidence="1" type="ORF">CEXT_778921</name>
</gene>
<dbReference type="EMBL" id="BPLR01018163">
    <property type="protein sequence ID" value="GIY97482.1"/>
    <property type="molecule type" value="Genomic_DNA"/>
</dbReference>
<keyword evidence="2" id="KW-1185">Reference proteome</keyword>
<evidence type="ECO:0000313" key="1">
    <source>
        <dbReference type="EMBL" id="GIY97482.1"/>
    </source>
</evidence>
<evidence type="ECO:0000313" key="2">
    <source>
        <dbReference type="Proteomes" id="UP001054945"/>
    </source>
</evidence>
<protein>
    <submittedName>
        <fullName evidence="1">Uncharacterized protein</fullName>
    </submittedName>
</protein>
<proteinExistence type="predicted"/>
<dbReference type="Proteomes" id="UP001054945">
    <property type="component" value="Unassembled WGS sequence"/>
</dbReference>
<organism evidence="1 2">
    <name type="scientific">Caerostris extrusa</name>
    <name type="common">Bark spider</name>
    <name type="synonym">Caerostris bankana</name>
    <dbReference type="NCBI Taxonomy" id="172846"/>
    <lineage>
        <taxon>Eukaryota</taxon>
        <taxon>Metazoa</taxon>
        <taxon>Ecdysozoa</taxon>
        <taxon>Arthropoda</taxon>
        <taxon>Chelicerata</taxon>
        <taxon>Arachnida</taxon>
        <taxon>Araneae</taxon>
        <taxon>Araneomorphae</taxon>
        <taxon>Entelegynae</taxon>
        <taxon>Araneoidea</taxon>
        <taxon>Araneidae</taxon>
        <taxon>Caerostris</taxon>
    </lineage>
</organism>
<accession>A0AAV4XR12</accession>